<evidence type="ECO:0000256" key="1">
    <source>
        <dbReference type="SAM" id="MobiDB-lite"/>
    </source>
</evidence>
<dbReference type="CDD" id="cd00821">
    <property type="entry name" value="PH"/>
    <property type="match status" value="1"/>
</dbReference>
<feature type="compositionally biased region" description="Low complexity" evidence="1">
    <location>
        <begin position="315"/>
        <end position="331"/>
    </location>
</feature>
<comment type="caution">
    <text evidence="3">The sequence shown here is derived from an EMBL/GenBank/DDBJ whole genome shotgun (WGS) entry which is preliminary data.</text>
</comment>
<dbReference type="AlphaFoldDB" id="A0A1V9YQX6"/>
<evidence type="ECO:0000313" key="3">
    <source>
        <dbReference type="EMBL" id="OQR88116.1"/>
    </source>
</evidence>
<dbReference type="OrthoDB" id="185175at2759"/>
<feature type="compositionally biased region" description="Basic and acidic residues" evidence="1">
    <location>
        <begin position="374"/>
        <end position="383"/>
    </location>
</feature>
<feature type="domain" description="PH" evidence="2">
    <location>
        <begin position="125"/>
        <end position="245"/>
    </location>
</feature>
<feature type="domain" description="PH" evidence="2">
    <location>
        <begin position="19"/>
        <end position="123"/>
    </location>
</feature>
<sequence length="687" mass="75141">MGQSLAKAVDDKGKRVKAPAWSGWVHIYKNGLLKSGYKRRFCRLDRDRLYYFKDERPKHTSKGCIHLHDVVGLASLPSVTTPDAAIQVPVALVTPALVYMLGFEGPDTKAAFESALGPAIPRSAIVAEGWSIVQLEHGQSKDTHFVRYYLVFLTSGDLLFFTAGDCRFLEARVRMVDLENVVVDYDTAAGNGVVLSPRSRARAAATLASPAIQLVVQAKVLSLEFDAKVQYELWRELLVDAAAGDYYGRAFLQRRLQEEQRKKYFRQAKLDDMLKKTKKLTKHKKQRQSLHDPWRPSASRASYSGATYDDDDPSEASGVSVVSLASTTSSSRKGPAASPDETAKKKKKMKKEEVDAATDDGAPATISKKKKSKKTLEASDGRAAETATKTKKSKKGARPPGNDAPMDGLPLQPATAAALALLPPAATDTPIAPLKKPKKPKGSSLEAAQTRASVAENAPPLQVLVETPAPTRRPLKVAVPAVVLSAPTGEATSMVVAPPPATAPAKASRVREDIFASPLSSPTFEEKRQALLQRLQQDYSPLSPKVKVEPVAYVQEPVPAPSTRRRQRSVTADVVAVDRRTDLAQRHQMLQADFERLCARLSHDGQSTKQARRLGRQIRACAQAIDTLGGLVLFPPTDDTLVPPILPMLSSLELTELPLGTVDVQGNWYTLDQKGGRRVRRWLWRHT</sequence>
<feature type="region of interest" description="Disordered" evidence="1">
    <location>
        <begin position="277"/>
        <end position="453"/>
    </location>
</feature>
<dbReference type="SMART" id="SM00233">
    <property type="entry name" value="PH"/>
    <property type="match status" value="2"/>
</dbReference>
<feature type="compositionally biased region" description="Basic residues" evidence="1">
    <location>
        <begin position="277"/>
        <end position="288"/>
    </location>
</feature>
<dbReference type="EMBL" id="JNBR01001409">
    <property type="protein sequence ID" value="OQR88116.1"/>
    <property type="molecule type" value="Genomic_DNA"/>
</dbReference>
<organism evidence="3 4">
    <name type="scientific">Achlya hypogyna</name>
    <name type="common">Oomycete</name>
    <name type="synonym">Protoachlya hypogyna</name>
    <dbReference type="NCBI Taxonomy" id="1202772"/>
    <lineage>
        <taxon>Eukaryota</taxon>
        <taxon>Sar</taxon>
        <taxon>Stramenopiles</taxon>
        <taxon>Oomycota</taxon>
        <taxon>Saprolegniomycetes</taxon>
        <taxon>Saprolegniales</taxon>
        <taxon>Achlyaceae</taxon>
        <taxon>Achlya</taxon>
    </lineage>
</organism>
<proteinExistence type="predicted"/>
<dbReference type="InterPro" id="IPR001849">
    <property type="entry name" value="PH_domain"/>
</dbReference>
<protein>
    <recommendedName>
        <fullName evidence="2">PH domain-containing protein</fullName>
    </recommendedName>
</protein>
<evidence type="ECO:0000313" key="4">
    <source>
        <dbReference type="Proteomes" id="UP000243579"/>
    </source>
</evidence>
<dbReference type="Proteomes" id="UP000243579">
    <property type="component" value="Unassembled WGS sequence"/>
</dbReference>
<accession>A0A1V9YQX6</accession>
<dbReference type="SUPFAM" id="SSF50729">
    <property type="entry name" value="PH domain-like"/>
    <property type="match status" value="1"/>
</dbReference>
<feature type="compositionally biased region" description="Low complexity" evidence="1">
    <location>
        <begin position="409"/>
        <end position="434"/>
    </location>
</feature>
<dbReference type="Gene3D" id="2.30.29.30">
    <property type="entry name" value="Pleckstrin-homology domain (PH domain)/Phosphotyrosine-binding domain (PTB)"/>
    <property type="match status" value="1"/>
</dbReference>
<keyword evidence="4" id="KW-1185">Reference proteome</keyword>
<name>A0A1V9YQX6_ACHHY</name>
<gene>
    <name evidence="3" type="ORF">ACHHYP_07538</name>
</gene>
<dbReference type="InterPro" id="IPR011993">
    <property type="entry name" value="PH-like_dom_sf"/>
</dbReference>
<evidence type="ECO:0000259" key="2">
    <source>
        <dbReference type="SMART" id="SM00233"/>
    </source>
</evidence>
<dbReference type="Pfam" id="PF00169">
    <property type="entry name" value="PH"/>
    <property type="match status" value="1"/>
</dbReference>
<reference evidence="3 4" key="1">
    <citation type="journal article" date="2014" name="Genome Biol. Evol.">
        <title>The secreted proteins of Achlya hypogyna and Thraustotheca clavata identify the ancestral oomycete secretome and reveal gene acquisitions by horizontal gene transfer.</title>
        <authorList>
            <person name="Misner I."/>
            <person name="Blouin N."/>
            <person name="Leonard G."/>
            <person name="Richards T.A."/>
            <person name="Lane C.E."/>
        </authorList>
    </citation>
    <scope>NUCLEOTIDE SEQUENCE [LARGE SCALE GENOMIC DNA]</scope>
    <source>
        <strain evidence="3 4">ATCC 48635</strain>
    </source>
</reference>